<accession>A0A2U2PFP2</accession>
<dbReference type="EMBL" id="QEAS01000010">
    <property type="protein sequence ID" value="PWG80221.1"/>
    <property type="molecule type" value="Genomic_DNA"/>
</dbReference>
<comment type="caution">
    <text evidence="1">The sequence shown here is derived from an EMBL/GenBank/DDBJ whole genome shotgun (WGS) entry which is preliminary data.</text>
</comment>
<dbReference type="AlphaFoldDB" id="A0A2U2PFP2"/>
<evidence type="ECO:0000313" key="1">
    <source>
        <dbReference type="EMBL" id="PWG80221.1"/>
    </source>
</evidence>
<name>A0A2U2PFP2_9SPHI</name>
<protein>
    <submittedName>
        <fullName evidence="1">Uncharacterized protein</fullName>
    </submittedName>
</protein>
<reference evidence="1 2" key="1">
    <citation type="submission" date="2018-04" db="EMBL/GenBank/DDBJ databases">
        <title>Pedobacter chongqingensis sp. nov., isolated from a rottenly hemp rope.</title>
        <authorList>
            <person name="Cai Y."/>
        </authorList>
    </citation>
    <scope>NUCLEOTIDE SEQUENCE [LARGE SCALE GENOMIC DNA]</scope>
    <source>
        <strain evidence="1 2">FJ4-8</strain>
    </source>
</reference>
<sequence length="107" mass="12265">MISSFINRRKLKPRQSINLSTLNEMSRAWYYYIEGDPFEASSYVYSPCRPGCREGYNICSIYADYHSGLPSLSDNLIFYIADGLETGLPQPQVPAGAKKYVYMKHYS</sequence>
<dbReference type="Proteomes" id="UP000245647">
    <property type="component" value="Unassembled WGS sequence"/>
</dbReference>
<gene>
    <name evidence="1" type="ORF">DDR33_13590</name>
</gene>
<proteinExistence type="predicted"/>
<evidence type="ECO:0000313" key="2">
    <source>
        <dbReference type="Proteomes" id="UP000245647"/>
    </source>
</evidence>
<keyword evidence="2" id="KW-1185">Reference proteome</keyword>
<organism evidence="1 2">
    <name type="scientific">Pararcticibacter amylolyticus</name>
    <dbReference type="NCBI Taxonomy" id="2173175"/>
    <lineage>
        <taxon>Bacteria</taxon>
        <taxon>Pseudomonadati</taxon>
        <taxon>Bacteroidota</taxon>
        <taxon>Sphingobacteriia</taxon>
        <taxon>Sphingobacteriales</taxon>
        <taxon>Sphingobacteriaceae</taxon>
        <taxon>Pararcticibacter</taxon>
    </lineage>
</organism>